<dbReference type="Pfam" id="PF08281">
    <property type="entry name" value="Sigma70_r4_2"/>
    <property type="match status" value="1"/>
</dbReference>
<dbReference type="NCBIfam" id="TIGR02937">
    <property type="entry name" value="sigma70-ECF"/>
    <property type="match status" value="1"/>
</dbReference>
<evidence type="ECO:0000256" key="2">
    <source>
        <dbReference type="ARBA" id="ARBA00023015"/>
    </source>
</evidence>
<evidence type="ECO:0000259" key="5">
    <source>
        <dbReference type="Pfam" id="PF08281"/>
    </source>
</evidence>
<dbReference type="InterPro" id="IPR039425">
    <property type="entry name" value="RNA_pol_sigma-70-like"/>
</dbReference>
<dbReference type="Proteomes" id="UP001597108">
    <property type="component" value="Unassembled WGS sequence"/>
</dbReference>
<evidence type="ECO:0000313" key="7">
    <source>
        <dbReference type="EMBL" id="MFD0982663.1"/>
    </source>
</evidence>
<dbReference type="SUPFAM" id="SSF88659">
    <property type="entry name" value="Sigma3 and sigma4 domains of RNA polymerase sigma factors"/>
    <property type="match status" value="1"/>
</dbReference>
<evidence type="ECO:0000313" key="8">
    <source>
        <dbReference type="Proteomes" id="UP001597108"/>
    </source>
</evidence>
<dbReference type="InterPro" id="IPR013325">
    <property type="entry name" value="RNA_pol_sigma_r2"/>
</dbReference>
<evidence type="ECO:0000256" key="4">
    <source>
        <dbReference type="ARBA" id="ARBA00023163"/>
    </source>
</evidence>
<dbReference type="EMBL" id="JBHTJT010000060">
    <property type="protein sequence ID" value="MFD0982663.1"/>
    <property type="molecule type" value="Genomic_DNA"/>
</dbReference>
<evidence type="ECO:0000256" key="3">
    <source>
        <dbReference type="ARBA" id="ARBA00023082"/>
    </source>
</evidence>
<dbReference type="InterPro" id="IPR036388">
    <property type="entry name" value="WH-like_DNA-bd_sf"/>
</dbReference>
<evidence type="ECO:0000256" key="1">
    <source>
        <dbReference type="ARBA" id="ARBA00010641"/>
    </source>
</evidence>
<feature type="domain" description="RNA polymerase sigma factor 70 region 4 type 2" evidence="5">
    <location>
        <begin position="101"/>
        <end position="153"/>
    </location>
</feature>
<proteinExistence type="inferred from homology"/>
<protein>
    <submittedName>
        <fullName evidence="7">Sigma-70 family RNA polymerase sigma factor</fullName>
    </submittedName>
</protein>
<gene>
    <name evidence="7" type="ORF">ACFQ2S_23800</name>
</gene>
<accession>A0ABW3IXX9</accession>
<dbReference type="Pfam" id="PF22029">
    <property type="entry name" value="PhyR_sigma2"/>
    <property type="match status" value="1"/>
</dbReference>
<dbReference type="InterPro" id="IPR013324">
    <property type="entry name" value="RNA_pol_sigma_r3/r4-like"/>
</dbReference>
<dbReference type="PANTHER" id="PTHR43133">
    <property type="entry name" value="RNA POLYMERASE ECF-TYPE SIGMA FACTO"/>
    <property type="match status" value="1"/>
</dbReference>
<keyword evidence="8" id="KW-1185">Reference proteome</keyword>
<dbReference type="Gene3D" id="1.10.10.10">
    <property type="entry name" value="Winged helix-like DNA-binding domain superfamily/Winged helix DNA-binding domain"/>
    <property type="match status" value="1"/>
</dbReference>
<name>A0ABW3IXX9_9RHOB</name>
<reference evidence="8" key="1">
    <citation type="journal article" date="2019" name="Int. J. Syst. Evol. Microbiol.">
        <title>The Global Catalogue of Microorganisms (GCM) 10K type strain sequencing project: providing services to taxonomists for standard genome sequencing and annotation.</title>
        <authorList>
            <consortium name="The Broad Institute Genomics Platform"/>
            <consortium name="The Broad Institute Genome Sequencing Center for Infectious Disease"/>
            <person name="Wu L."/>
            <person name="Ma J."/>
        </authorList>
    </citation>
    <scope>NUCLEOTIDE SEQUENCE [LARGE SCALE GENOMIC DNA]</scope>
    <source>
        <strain evidence="8">CCUG 60524</strain>
    </source>
</reference>
<dbReference type="InterPro" id="IPR014284">
    <property type="entry name" value="RNA_pol_sigma-70_dom"/>
</dbReference>
<comment type="similarity">
    <text evidence="1">Belongs to the sigma-70 factor family. ECF subfamily.</text>
</comment>
<comment type="caution">
    <text evidence="7">The sequence shown here is derived from an EMBL/GenBank/DDBJ whole genome shotgun (WGS) entry which is preliminary data.</text>
</comment>
<keyword evidence="4" id="KW-0804">Transcription</keyword>
<evidence type="ECO:0000259" key="6">
    <source>
        <dbReference type="Pfam" id="PF22029"/>
    </source>
</evidence>
<dbReference type="RefSeq" id="WP_386078950.1">
    <property type="nucleotide sequence ID" value="NZ_JBHTJT010000060.1"/>
</dbReference>
<dbReference type="Gene3D" id="1.10.1740.10">
    <property type="match status" value="1"/>
</dbReference>
<sequence length="169" mass="19462">MEARAELERNLDEYVDALTRYAMVLTRDRDAAEDLVQETLTKAIAAADQWQPGSDLRVWLFRILHNTFISDRRRHRVREDAKLMLPEPVEDTDPTRRIELQQVLDALLELPEAQRQPIVLVALKEMSYADAARTLDLPLGTFYSRLGRGRAALRKIVDGLKSKRLKLVV</sequence>
<dbReference type="InterPro" id="IPR013249">
    <property type="entry name" value="RNA_pol_sigma70_r4_t2"/>
</dbReference>
<dbReference type="SUPFAM" id="SSF88946">
    <property type="entry name" value="Sigma2 domain of RNA polymerase sigma factors"/>
    <property type="match status" value="1"/>
</dbReference>
<keyword evidence="2" id="KW-0805">Transcription regulation</keyword>
<dbReference type="PANTHER" id="PTHR43133:SF25">
    <property type="entry name" value="RNA POLYMERASE SIGMA FACTOR RFAY-RELATED"/>
    <property type="match status" value="1"/>
</dbReference>
<dbReference type="InterPro" id="IPR053866">
    <property type="entry name" value="PhyR_sigma2"/>
</dbReference>
<organism evidence="7 8">
    <name type="scientific">Tropicimonas aquimaris</name>
    <dbReference type="NCBI Taxonomy" id="914152"/>
    <lineage>
        <taxon>Bacteria</taxon>
        <taxon>Pseudomonadati</taxon>
        <taxon>Pseudomonadota</taxon>
        <taxon>Alphaproteobacteria</taxon>
        <taxon>Rhodobacterales</taxon>
        <taxon>Roseobacteraceae</taxon>
        <taxon>Tropicimonas</taxon>
    </lineage>
</organism>
<keyword evidence="3" id="KW-0731">Sigma factor</keyword>
<feature type="domain" description="PhyR sigma2" evidence="6">
    <location>
        <begin position="15"/>
        <end position="65"/>
    </location>
</feature>